<sequence length="77" mass="8177">MGYAALQLPHPFALFANGWDTRPPEPYYAPQPQHSLAPPFTAGKANAKPIAVPQERCSTAARRGFSPVTSPTAPSAC</sequence>
<accession>A0A2N9LC66</accession>
<evidence type="ECO:0000313" key="2">
    <source>
        <dbReference type="Proteomes" id="UP000239735"/>
    </source>
</evidence>
<evidence type="ECO:0000313" key="1">
    <source>
        <dbReference type="EMBL" id="SPE20889.1"/>
    </source>
</evidence>
<name>A0A2N9LC66_9BACT</name>
<dbReference type="EMBL" id="OKRB01000086">
    <property type="protein sequence ID" value="SPE20889.1"/>
    <property type="molecule type" value="Genomic_DNA"/>
</dbReference>
<reference evidence="2" key="1">
    <citation type="submission" date="2018-02" db="EMBL/GenBank/DDBJ databases">
        <authorList>
            <person name="Hausmann B."/>
        </authorList>
    </citation>
    <scope>NUCLEOTIDE SEQUENCE [LARGE SCALE GENOMIC DNA]</scope>
    <source>
        <strain evidence="2">Peat soil MAG SbA5</strain>
    </source>
</reference>
<organism evidence="1 2">
    <name type="scientific">Candidatus Sulfuritelmatomonas gaucii</name>
    <dbReference type="NCBI Taxonomy" id="2043161"/>
    <lineage>
        <taxon>Bacteria</taxon>
        <taxon>Pseudomonadati</taxon>
        <taxon>Acidobacteriota</taxon>
        <taxon>Terriglobia</taxon>
        <taxon>Terriglobales</taxon>
        <taxon>Acidobacteriaceae</taxon>
        <taxon>Candidatus Sulfuritelmatomonas</taxon>
    </lineage>
</organism>
<dbReference type="AlphaFoldDB" id="A0A2N9LC66"/>
<proteinExistence type="predicted"/>
<protein>
    <submittedName>
        <fullName evidence="1">Uncharacterized protein</fullName>
    </submittedName>
</protein>
<dbReference type="Proteomes" id="UP000239735">
    <property type="component" value="Unassembled WGS sequence"/>
</dbReference>
<gene>
    <name evidence="1" type="ORF">SBA5_30094</name>
</gene>